<evidence type="ECO:0000256" key="1">
    <source>
        <dbReference type="SAM" id="Coils"/>
    </source>
</evidence>
<keyword evidence="1" id="KW-0175">Coiled coil</keyword>
<name>A0ABN8B5B9_CHISP</name>
<dbReference type="Proteomes" id="UP001153292">
    <property type="component" value="Chromosome 3"/>
</dbReference>
<evidence type="ECO:0000313" key="3">
    <source>
        <dbReference type="Proteomes" id="UP001153292"/>
    </source>
</evidence>
<proteinExistence type="predicted"/>
<organism evidence="2 3">
    <name type="scientific">Chilo suppressalis</name>
    <name type="common">Asiatic rice borer moth</name>
    <dbReference type="NCBI Taxonomy" id="168631"/>
    <lineage>
        <taxon>Eukaryota</taxon>
        <taxon>Metazoa</taxon>
        <taxon>Ecdysozoa</taxon>
        <taxon>Arthropoda</taxon>
        <taxon>Hexapoda</taxon>
        <taxon>Insecta</taxon>
        <taxon>Pterygota</taxon>
        <taxon>Neoptera</taxon>
        <taxon>Endopterygota</taxon>
        <taxon>Lepidoptera</taxon>
        <taxon>Glossata</taxon>
        <taxon>Ditrysia</taxon>
        <taxon>Pyraloidea</taxon>
        <taxon>Crambidae</taxon>
        <taxon>Crambinae</taxon>
        <taxon>Chilo</taxon>
    </lineage>
</organism>
<keyword evidence="3" id="KW-1185">Reference proteome</keyword>
<evidence type="ECO:0000313" key="2">
    <source>
        <dbReference type="EMBL" id="CAH0404537.1"/>
    </source>
</evidence>
<dbReference type="EMBL" id="OU963896">
    <property type="protein sequence ID" value="CAH0404537.1"/>
    <property type="molecule type" value="Genomic_DNA"/>
</dbReference>
<accession>A0ABN8B5B9</accession>
<gene>
    <name evidence="2" type="ORF">CHILSU_LOCUS7878</name>
</gene>
<reference evidence="2" key="1">
    <citation type="submission" date="2021-12" db="EMBL/GenBank/DDBJ databases">
        <authorList>
            <person name="King R."/>
        </authorList>
    </citation>
    <scope>NUCLEOTIDE SEQUENCE</scope>
</reference>
<feature type="coiled-coil region" evidence="1">
    <location>
        <begin position="15"/>
        <end position="42"/>
    </location>
</feature>
<sequence length="237" mass="27090">MQDRQCCSPRQIPQIQKLERENEQFRNTSQDLTLQLHHLEQLARTNNIEIQLNTAHLGYGGDKKSAVFVTEHLTPETKSLHAAARLKIKQLDYKFVCESPAAVTGRPSVTPETSRECTCRRAYAAAAASRPVDAALNCERRNKQQTEKIENSASNMLLRQRHKIGFRTKRVSLKWKGRRGSPFAASCVVPPRPERTTCCVLQYRAALYVSRLHYSTKEEEIVEYLLIKTKLSLRVAR</sequence>
<protein>
    <submittedName>
        <fullName evidence="2">Uncharacterized protein</fullName>
    </submittedName>
</protein>